<dbReference type="PANTHER" id="PTHR30528">
    <property type="entry name" value="CYTOPLASMIC PROTEIN"/>
    <property type="match status" value="1"/>
</dbReference>
<evidence type="ECO:0000313" key="2">
    <source>
        <dbReference type="Proteomes" id="UP000199687"/>
    </source>
</evidence>
<evidence type="ECO:0000313" key="1">
    <source>
        <dbReference type="EMBL" id="SES02342.1"/>
    </source>
</evidence>
<dbReference type="Proteomes" id="UP000199687">
    <property type="component" value="Unassembled WGS sequence"/>
</dbReference>
<sequence length="428" mass="49719">MIGLCISYSLSLHVIDGVIIGVVYPYAFEAGGYYMIKLTNRQARQFLLLKQGLLGEYKFAEKQGVLDFVRQAGCIQFDPIDVCGKNAELVLQSRMNGFSKKLLDELLYIDRKLVDYPDKNLAIIPVEDWPYFERYREVARQHAENYPEMQALTEEVHTLIQQRGALSSKDIKMDGDFSWQSAIHWSGGNNSSRSVLEQMYSTGELIIHHKEGTRKYYDIAEKYIPPHLLNVPDPLPDQLDHHKWRVLRRIGAVGLLWNRASHAWLNIWGLKSEQRKEVFRQLLDEARITAVSVEEIKDMLYCCAEDLPLIETVLQNPTWECRCELIAPLDNLIWDRKLINELFGFDYTWEIYTPASKRQYGHYVLPLLFGETFIGRVEVIAERKAKRLVVKNIWYEKGVKQTKQLQTALDNCFKKFAIFNSCETIVVD</sequence>
<proteinExistence type="predicted"/>
<accession>A0A1H9TZ52</accession>
<keyword evidence="2" id="KW-1185">Reference proteome</keyword>
<name>A0A1H9TZ52_9BACI</name>
<evidence type="ECO:0008006" key="3">
    <source>
        <dbReference type="Google" id="ProtNLM"/>
    </source>
</evidence>
<dbReference type="AlphaFoldDB" id="A0A1H9TZ52"/>
<gene>
    <name evidence="1" type="ORF">SAMN04487944_11572</name>
</gene>
<dbReference type="PANTHER" id="PTHR30528:SF0">
    <property type="entry name" value="CYTOPLASMIC PROTEIN"/>
    <property type="match status" value="1"/>
</dbReference>
<dbReference type="STRING" id="531814.SAMN04487944_11572"/>
<organism evidence="1 2">
    <name type="scientific">Gracilibacillus ureilyticus</name>
    <dbReference type="NCBI Taxonomy" id="531814"/>
    <lineage>
        <taxon>Bacteria</taxon>
        <taxon>Bacillati</taxon>
        <taxon>Bacillota</taxon>
        <taxon>Bacilli</taxon>
        <taxon>Bacillales</taxon>
        <taxon>Bacillaceae</taxon>
        <taxon>Gracilibacillus</taxon>
    </lineage>
</organism>
<dbReference type="Pfam" id="PF06224">
    <property type="entry name" value="AlkZ-like"/>
    <property type="match status" value="1"/>
</dbReference>
<reference evidence="1 2" key="1">
    <citation type="submission" date="2016-10" db="EMBL/GenBank/DDBJ databases">
        <authorList>
            <person name="de Groot N.N."/>
        </authorList>
    </citation>
    <scope>NUCLEOTIDE SEQUENCE [LARGE SCALE GENOMIC DNA]</scope>
    <source>
        <strain evidence="1 2">CGMCC 1.7727</strain>
    </source>
</reference>
<protein>
    <recommendedName>
        <fullName evidence="3">Winged helix DNA-binding domain-containing protein</fullName>
    </recommendedName>
</protein>
<dbReference type="InterPro" id="IPR009351">
    <property type="entry name" value="AlkZ-like"/>
</dbReference>
<dbReference type="EMBL" id="FOGL01000015">
    <property type="protein sequence ID" value="SES02342.1"/>
    <property type="molecule type" value="Genomic_DNA"/>
</dbReference>